<evidence type="ECO:0000313" key="2">
    <source>
        <dbReference type="Proteomes" id="UP000317093"/>
    </source>
</evidence>
<dbReference type="Proteomes" id="UP000317093">
    <property type="component" value="Chromosome"/>
</dbReference>
<keyword evidence="2" id="KW-1185">Reference proteome</keyword>
<organism evidence="1 2">
    <name type="scientific">Kolteria novifilia</name>
    <dbReference type="NCBI Taxonomy" id="2527975"/>
    <lineage>
        <taxon>Bacteria</taxon>
        <taxon>Pseudomonadati</taxon>
        <taxon>Planctomycetota</taxon>
        <taxon>Planctomycetia</taxon>
        <taxon>Kolteriales</taxon>
        <taxon>Kolteriaceae</taxon>
        <taxon>Kolteria</taxon>
    </lineage>
</organism>
<gene>
    <name evidence="1" type="ORF">Pan216_30460</name>
</gene>
<dbReference type="EMBL" id="CP036279">
    <property type="protein sequence ID" value="QDU62179.1"/>
    <property type="molecule type" value="Genomic_DNA"/>
</dbReference>
<protein>
    <submittedName>
        <fullName evidence="1">Uncharacterized protein</fullName>
    </submittedName>
</protein>
<accession>A0A518B5D5</accession>
<evidence type="ECO:0000313" key="1">
    <source>
        <dbReference type="EMBL" id="QDU62179.1"/>
    </source>
</evidence>
<reference evidence="1 2" key="1">
    <citation type="submission" date="2019-02" db="EMBL/GenBank/DDBJ databases">
        <title>Deep-cultivation of Planctomycetes and their phenomic and genomic characterization uncovers novel biology.</title>
        <authorList>
            <person name="Wiegand S."/>
            <person name="Jogler M."/>
            <person name="Boedeker C."/>
            <person name="Pinto D."/>
            <person name="Vollmers J."/>
            <person name="Rivas-Marin E."/>
            <person name="Kohn T."/>
            <person name="Peeters S.H."/>
            <person name="Heuer A."/>
            <person name="Rast P."/>
            <person name="Oberbeckmann S."/>
            <person name="Bunk B."/>
            <person name="Jeske O."/>
            <person name="Meyerdierks A."/>
            <person name="Storesund J.E."/>
            <person name="Kallscheuer N."/>
            <person name="Luecker S."/>
            <person name="Lage O.M."/>
            <person name="Pohl T."/>
            <person name="Merkel B.J."/>
            <person name="Hornburger P."/>
            <person name="Mueller R.-W."/>
            <person name="Bruemmer F."/>
            <person name="Labrenz M."/>
            <person name="Spormann A.M."/>
            <person name="Op den Camp H."/>
            <person name="Overmann J."/>
            <person name="Amann R."/>
            <person name="Jetten M.S.M."/>
            <person name="Mascher T."/>
            <person name="Medema M.H."/>
            <person name="Devos D.P."/>
            <person name="Kaster A.-K."/>
            <person name="Ovreas L."/>
            <person name="Rohde M."/>
            <person name="Galperin M.Y."/>
            <person name="Jogler C."/>
        </authorList>
    </citation>
    <scope>NUCLEOTIDE SEQUENCE [LARGE SCALE GENOMIC DNA]</scope>
    <source>
        <strain evidence="1 2">Pan216</strain>
    </source>
</reference>
<proteinExistence type="predicted"/>
<sequence>MSNSRSRKCPRRSPRPKNLLACDLLPGLELLPMSRTNATCNQCVEHWKDGKPPTSNRDTPILALLATGSLEGTDHHYGDLQGLSDAPAKGKCFHLGRRVEEPTCNCPRKHWHQCTYAEPATTQATVRTIEGKQLWAVQPIGCDRCEQWEADE</sequence>
<dbReference type="AlphaFoldDB" id="A0A518B5D5"/>
<name>A0A518B5D5_9BACT</name>
<dbReference type="KEGG" id="knv:Pan216_30460"/>